<gene>
    <name evidence="3" type="ORF">B0T10DRAFT_502143</name>
</gene>
<dbReference type="Pfam" id="PF00656">
    <property type="entry name" value="Peptidase_C14"/>
    <property type="match status" value="1"/>
</dbReference>
<protein>
    <recommendedName>
        <fullName evidence="2">Peptidase C14 caspase domain-containing protein</fullName>
    </recommendedName>
</protein>
<evidence type="ECO:0000256" key="1">
    <source>
        <dbReference type="SAM" id="MobiDB-lite"/>
    </source>
</evidence>
<dbReference type="GO" id="GO:0004197">
    <property type="term" value="F:cysteine-type endopeptidase activity"/>
    <property type="evidence" value="ECO:0007669"/>
    <property type="project" value="InterPro"/>
</dbReference>
<dbReference type="AlphaFoldDB" id="A0A9P8VQH4"/>
<sequence length="81" mass="9035">MKKVLEARGFNITECCGENATRDSIRTAWQNIIDKSSSGDTVVIFHSGHGGLVEARRKVDRRQRGSQQTSPISIPCAHRLR</sequence>
<evidence type="ECO:0000313" key="3">
    <source>
        <dbReference type="EMBL" id="KAH6867773.1"/>
    </source>
</evidence>
<reference evidence="3 4" key="1">
    <citation type="journal article" date="2021" name="Nat. Commun.">
        <title>Genetic determinants of endophytism in the Arabidopsis root mycobiome.</title>
        <authorList>
            <person name="Mesny F."/>
            <person name="Miyauchi S."/>
            <person name="Thiergart T."/>
            <person name="Pickel B."/>
            <person name="Atanasova L."/>
            <person name="Karlsson M."/>
            <person name="Huettel B."/>
            <person name="Barry K.W."/>
            <person name="Haridas S."/>
            <person name="Chen C."/>
            <person name="Bauer D."/>
            <person name="Andreopoulos W."/>
            <person name="Pangilinan J."/>
            <person name="LaButti K."/>
            <person name="Riley R."/>
            <person name="Lipzen A."/>
            <person name="Clum A."/>
            <person name="Drula E."/>
            <person name="Henrissat B."/>
            <person name="Kohler A."/>
            <person name="Grigoriev I.V."/>
            <person name="Martin F.M."/>
            <person name="Hacquard S."/>
        </authorList>
    </citation>
    <scope>NUCLEOTIDE SEQUENCE [LARGE SCALE GENOMIC DNA]</scope>
    <source>
        <strain evidence="3 4">MPI-CAGE-CH-0241</strain>
    </source>
</reference>
<proteinExistence type="predicted"/>
<dbReference type="Proteomes" id="UP000777438">
    <property type="component" value="Unassembled WGS sequence"/>
</dbReference>
<feature type="region of interest" description="Disordered" evidence="1">
    <location>
        <begin position="58"/>
        <end position="81"/>
    </location>
</feature>
<dbReference type="Gene3D" id="3.40.50.1460">
    <property type="match status" value="1"/>
</dbReference>
<evidence type="ECO:0000259" key="2">
    <source>
        <dbReference type="Pfam" id="PF00656"/>
    </source>
</evidence>
<dbReference type="InterPro" id="IPR011600">
    <property type="entry name" value="Pept_C14_caspase"/>
</dbReference>
<feature type="domain" description="Peptidase C14 caspase" evidence="2">
    <location>
        <begin position="1"/>
        <end position="55"/>
    </location>
</feature>
<dbReference type="EMBL" id="JAGPYM010000090">
    <property type="protein sequence ID" value="KAH6867773.1"/>
    <property type="molecule type" value="Genomic_DNA"/>
</dbReference>
<organism evidence="3 4">
    <name type="scientific">Thelonectria olida</name>
    <dbReference type="NCBI Taxonomy" id="1576542"/>
    <lineage>
        <taxon>Eukaryota</taxon>
        <taxon>Fungi</taxon>
        <taxon>Dikarya</taxon>
        <taxon>Ascomycota</taxon>
        <taxon>Pezizomycotina</taxon>
        <taxon>Sordariomycetes</taxon>
        <taxon>Hypocreomycetidae</taxon>
        <taxon>Hypocreales</taxon>
        <taxon>Nectriaceae</taxon>
        <taxon>Thelonectria</taxon>
    </lineage>
</organism>
<name>A0A9P8VQH4_9HYPO</name>
<evidence type="ECO:0000313" key="4">
    <source>
        <dbReference type="Proteomes" id="UP000777438"/>
    </source>
</evidence>
<dbReference type="OrthoDB" id="3223806at2759"/>
<keyword evidence="4" id="KW-1185">Reference proteome</keyword>
<comment type="caution">
    <text evidence="3">The sequence shown here is derived from an EMBL/GenBank/DDBJ whole genome shotgun (WGS) entry which is preliminary data.</text>
</comment>
<dbReference type="GO" id="GO:0006508">
    <property type="term" value="P:proteolysis"/>
    <property type="evidence" value="ECO:0007669"/>
    <property type="project" value="InterPro"/>
</dbReference>
<accession>A0A9P8VQH4</accession>